<protein>
    <submittedName>
        <fullName evidence="1">Uncharacterized protein</fullName>
    </submittedName>
</protein>
<dbReference type="Proteomes" id="UP001212123">
    <property type="component" value="Unassembled WGS sequence"/>
</dbReference>
<reference evidence="1 2" key="1">
    <citation type="submission" date="2023-01" db="EMBL/GenBank/DDBJ databases">
        <title>Genomes from the Australian National Cyanobacteria Reference Collection.</title>
        <authorList>
            <person name="Willis A."/>
            <person name="Lee E.M.F."/>
        </authorList>
    </citation>
    <scope>NUCLEOTIDE SEQUENCE [LARGE SCALE GENOMIC DNA]</scope>
    <source>
        <strain evidence="1 2">CS-537/01</strain>
    </source>
</reference>
<keyword evidence="2" id="KW-1185">Reference proteome</keyword>
<dbReference type="EMBL" id="JAQMTU010000032">
    <property type="protein sequence ID" value="MDB9485999.1"/>
    <property type="molecule type" value="Genomic_DNA"/>
</dbReference>
<dbReference type="RefSeq" id="WP_271805023.1">
    <property type="nucleotide sequence ID" value="NZ_JAQMTU010000032.1"/>
</dbReference>
<sequence>MSIEGSVYERESQEKNFFAREYDQEMFNRMVYDSGFICRDITYICEKTGVLSLDYYQWGPGKLFWYAKYISKLKQILEKIVGHSFDEILARRYLYISDKIIHRVVNVVAILESN</sequence>
<evidence type="ECO:0000313" key="2">
    <source>
        <dbReference type="Proteomes" id="UP001212123"/>
    </source>
</evidence>
<proteinExistence type="predicted"/>
<gene>
    <name evidence="1" type="ORF">PN492_05460</name>
</gene>
<evidence type="ECO:0000313" key="1">
    <source>
        <dbReference type="EMBL" id="MDB9485999.1"/>
    </source>
</evidence>
<comment type="caution">
    <text evidence="1">The sequence shown here is derived from an EMBL/GenBank/DDBJ whole genome shotgun (WGS) entry which is preliminary data.</text>
</comment>
<organism evidence="1 2">
    <name type="scientific">Dolichospermum circinale CS-537/01</name>
    <dbReference type="NCBI Taxonomy" id="3021739"/>
    <lineage>
        <taxon>Bacteria</taxon>
        <taxon>Bacillati</taxon>
        <taxon>Cyanobacteriota</taxon>
        <taxon>Cyanophyceae</taxon>
        <taxon>Nostocales</taxon>
        <taxon>Aphanizomenonaceae</taxon>
        <taxon>Dolichospermum</taxon>
        <taxon>Dolichospermum circinale</taxon>
    </lineage>
</organism>
<name>A0ABT5A265_9CYAN</name>
<accession>A0ABT5A265</accession>